<evidence type="ECO:0000256" key="1">
    <source>
        <dbReference type="SAM" id="SignalP"/>
    </source>
</evidence>
<comment type="caution">
    <text evidence="2">The sequence shown here is derived from an EMBL/GenBank/DDBJ whole genome shotgun (WGS) entry which is preliminary data.</text>
</comment>
<proteinExistence type="predicted"/>
<evidence type="ECO:0000313" key="3">
    <source>
        <dbReference type="Proteomes" id="UP000575241"/>
    </source>
</evidence>
<feature type="signal peptide" evidence="1">
    <location>
        <begin position="1"/>
        <end position="24"/>
    </location>
</feature>
<protein>
    <submittedName>
        <fullName evidence="2">Uncharacterized protein</fullName>
    </submittedName>
</protein>
<accession>A0A7W7K1R8</accession>
<organism evidence="2 3">
    <name type="scientific">Sphingomonas kyeonggiensis</name>
    <dbReference type="NCBI Taxonomy" id="1268553"/>
    <lineage>
        <taxon>Bacteria</taxon>
        <taxon>Pseudomonadati</taxon>
        <taxon>Pseudomonadota</taxon>
        <taxon>Alphaproteobacteria</taxon>
        <taxon>Sphingomonadales</taxon>
        <taxon>Sphingomonadaceae</taxon>
        <taxon>Sphingomonas</taxon>
    </lineage>
</organism>
<dbReference type="Proteomes" id="UP000575241">
    <property type="component" value="Unassembled WGS sequence"/>
</dbReference>
<reference evidence="2 3" key="1">
    <citation type="submission" date="2020-08" db="EMBL/GenBank/DDBJ databases">
        <title>Functional genomics of gut bacteria from endangered species of beetles.</title>
        <authorList>
            <person name="Carlos-Shanley C."/>
        </authorList>
    </citation>
    <scope>NUCLEOTIDE SEQUENCE [LARGE SCALE GENOMIC DNA]</scope>
    <source>
        <strain evidence="2 3">S00224</strain>
    </source>
</reference>
<evidence type="ECO:0000313" key="2">
    <source>
        <dbReference type="EMBL" id="MBB4839437.1"/>
    </source>
</evidence>
<gene>
    <name evidence="2" type="ORF">HNP52_002506</name>
</gene>
<dbReference type="AlphaFoldDB" id="A0A7W7K1R8"/>
<sequence>MKLLPILAAAAAATLAIPAASAAAAPTAPAVAAQPDFQHHRPHHVRKRSYYRSVCKTVWRHGHRQRVCRRVRYYR</sequence>
<keyword evidence="1" id="KW-0732">Signal</keyword>
<dbReference type="EMBL" id="JACHLN010000002">
    <property type="protein sequence ID" value="MBB4839437.1"/>
    <property type="molecule type" value="Genomic_DNA"/>
</dbReference>
<keyword evidence="3" id="KW-1185">Reference proteome</keyword>
<dbReference type="RefSeq" id="WP_184167467.1">
    <property type="nucleotide sequence ID" value="NZ_JACHLN010000002.1"/>
</dbReference>
<feature type="chain" id="PRO_5031433492" evidence="1">
    <location>
        <begin position="25"/>
        <end position="75"/>
    </location>
</feature>
<name>A0A7W7K1R8_9SPHN</name>